<dbReference type="RefSeq" id="WP_146430981.1">
    <property type="nucleotide sequence ID" value="NZ_SJPF01000002.1"/>
</dbReference>
<keyword evidence="2" id="KW-1185">Reference proteome</keyword>
<comment type="caution">
    <text evidence="1">The sequence shown here is derived from an EMBL/GenBank/DDBJ whole genome shotgun (WGS) entry which is preliminary data.</text>
</comment>
<sequence>MTKGPRRDVAVEVVVDRERCANNLIVAGEPLRIHFAGVRVEVPPGFDRATLAMTWELLRGSAC</sequence>
<proteinExistence type="predicted"/>
<evidence type="ECO:0000313" key="2">
    <source>
        <dbReference type="Proteomes" id="UP000318878"/>
    </source>
</evidence>
<dbReference type="Proteomes" id="UP000318878">
    <property type="component" value="Unassembled WGS sequence"/>
</dbReference>
<dbReference type="EMBL" id="SJPF01000002">
    <property type="protein sequence ID" value="TWT34605.1"/>
    <property type="molecule type" value="Genomic_DNA"/>
</dbReference>
<accession>A0A5C5VAD6</accession>
<name>A0A5C5VAD6_9BACT</name>
<organism evidence="1 2">
    <name type="scientific">Blastopirellula retiformator</name>
    <dbReference type="NCBI Taxonomy" id="2527970"/>
    <lineage>
        <taxon>Bacteria</taxon>
        <taxon>Pseudomonadati</taxon>
        <taxon>Planctomycetota</taxon>
        <taxon>Planctomycetia</taxon>
        <taxon>Pirellulales</taxon>
        <taxon>Pirellulaceae</taxon>
        <taxon>Blastopirellula</taxon>
    </lineage>
</organism>
<gene>
    <name evidence="1" type="ORF">Enr8_20180</name>
</gene>
<dbReference type="AlphaFoldDB" id="A0A5C5VAD6"/>
<protein>
    <submittedName>
        <fullName evidence="1">Uncharacterized protein</fullName>
    </submittedName>
</protein>
<reference evidence="1 2" key="1">
    <citation type="submission" date="2019-02" db="EMBL/GenBank/DDBJ databases">
        <title>Deep-cultivation of Planctomycetes and their phenomic and genomic characterization uncovers novel biology.</title>
        <authorList>
            <person name="Wiegand S."/>
            <person name="Jogler M."/>
            <person name="Boedeker C."/>
            <person name="Pinto D."/>
            <person name="Vollmers J."/>
            <person name="Rivas-Marin E."/>
            <person name="Kohn T."/>
            <person name="Peeters S.H."/>
            <person name="Heuer A."/>
            <person name="Rast P."/>
            <person name="Oberbeckmann S."/>
            <person name="Bunk B."/>
            <person name="Jeske O."/>
            <person name="Meyerdierks A."/>
            <person name="Storesund J.E."/>
            <person name="Kallscheuer N."/>
            <person name="Luecker S."/>
            <person name="Lage O.M."/>
            <person name="Pohl T."/>
            <person name="Merkel B.J."/>
            <person name="Hornburger P."/>
            <person name="Mueller R.-W."/>
            <person name="Bruemmer F."/>
            <person name="Labrenz M."/>
            <person name="Spormann A.M."/>
            <person name="Op Den Camp H."/>
            <person name="Overmann J."/>
            <person name="Amann R."/>
            <person name="Jetten M.S.M."/>
            <person name="Mascher T."/>
            <person name="Medema M.H."/>
            <person name="Devos D.P."/>
            <person name="Kaster A.-K."/>
            <person name="Ovreas L."/>
            <person name="Rohde M."/>
            <person name="Galperin M.Y."/>
            <person name="Jogler C."/>
        </authorList>
    </citation>
    <scope>NUCLEOTIDE SEQUENCE [LARGE SCALE GENOMIC DNA]</scope>
    <source>
        <strain evidence="1 2">Enr8</strain>
    </source>
</reference>
<evidence type="ECO:0000313" key="1">
    <source>
        <dbReference type="EMBL" id="TWT34605.1"/>
    </source>
</evidence>